<proteinExistence type="inferred from homology"/>
<keyword evidence="14" id="KW-1185">Reference proteome</keyword>
<dbReference type="InterPro" id="IPR051487">
    <property type="entry name" value="Ser/Thr_Proteases_Immune/Dev"/>
</dbReference>
<dbReference type="AlphaFoldDB" id="A0A3S3PF29"/>
<evidence type="ECO:0000256" key="11">
    <source>
        <dbReference type="SAM" id="SignalP"/>
    </source>
</evidence>
<feature type="chain" id="PRO_5018615835" evidence="11">
    <location>
        <begin position="22"/>
        <end position="278"/>
    </location>
</feature>
<dbReference type="PROSITE" id="PS00135">
    <property type="entry name" value="TRYPSIN_SER"/>
    <property type="match status" value="1"/>
</dbReference>
<feature type="signal peptide" evidence="11">
    <location>
        <begin position="1"/>
        <end position="21"/>
    </location>
</feature>
<keyword evidence="5 10" id="KW-0378">Hydrolase</keyword>
<evidence type="ECO:0000313" key="13">
    <source>
        <dbReference type="EMBL" id="RWS13969.1"/>
    </source>
</evidence>
<reference evidence="13 14" key="1">
    <citation type="journal article" date="2018" name="Gigascience">
        <title>Genomes of trombidid mites reveal novel predicted allergens and laterally-transferred genes associated with secondary metabolism.</title>
        <authorList>
            <person name="Dong X."/>
            <person name="Chaisiri K."/>
            <person name="Xia D."/>
            <person name="Armstrong S.D."/>
            <person name="Fang Y."/>
            <person name="Donnelly M.J."/>
            <person name="Kadowaki T."/>
            <person name="McGarry J.W."/>
            <person name="Darby A.C."/>
            <person name="Makepeace B.L."/>
        </authorList>
    </citation>
    <scope>NUCLEOTIDE SEQUENCE [LARGE SCALE GENOMIC DNA]</scope>
    <source>
        <strain evidence="13">UoL-WK</strain>
    </source>
</reference>
<dbReference type="GO" id="GO:0006508">
    <property type="term" value="P:proteolysis"/>
    <property type="evidence" value="ECO:0007669"/>
    <property type="project" value="UniProtKB-KW"/>
</dbReference>
<keyword evidence="6 10" id="KW-0720">Serine protease</keyword>
<dbReference type="InterPro" id="IPR001314">
    <property type="entry name" value="Peptidase_S1A"/>
</dbReference>
<dbReference type="Proteomes" id="UP000285301">
    <property type="component" value="Unassembled WGS sequence"/>
</dbReference>
<dbReference type="SUPFAM" id="SSF50494">
    <property type="entry name" value="Trypsin-like serine proteases"/>
    <property type="match status" value="1"/>
</dbReference>
<evidence type="ECO:0000256" key="1">
    <source>
        <dbReference type="ARBA" id="ARBA00004613"/>
    </source>
</evidence>
<dbReference type="PRINTS" id="PR00722">
    <property type="entry name" value="CHYMOTRYPSIN"/>
</dbReference>
<gene>
    <name evidence="13" type="ORF">B4U79_04851</name>
</gene>
<name>A0A3S3PF29_9ACAR</name>
<dbReference type="STRING" id="1965070.A0A3S3PF29"/>
<evidence type="ECO:0000256" key="7">
    <source>
        <dbReference type="ARBA" id="ARBA00023145"/>
    </source>
</evidence>
<dbReference type="InterPro" id="IPR009003">
    <property type="entry name" value="Peptidase_S1_PA"/>
</dbReference>
<evidence type="ECO:0000256" key="2">
    <source>
        <dbReference type="ARBA" id="ARBA00022525"/>
    </source>
</evidence>
<comment type="similarity">
    <text evidence="9">Belongs to the peptidase S1 family. CLIP subfamily.</text>
</comment>
<keyword evidence="4 11" id="KW-0732">Signal</keyword>
<dbReference type="PROSITE" id="PS00134">
    <property type="entry name" value="TRYPSIN_HIS"/>
    <property type="match status" value="1"/>
</dbReference>
<dbReference type="GO" id="GO:0005576">
    <property type="term" value="C:extracellular region"/>
    <property type="evidence" value="ECO:0007669"/>
    <property type="project" value="UniProtKB-SubCell"/>
</dbReference>
<dbReference type="Gene3D" id="2.40.10.10">
    <property type="entry name" value="Trypsin-like serine proteases"/>
    <property type="match status" value="1"/>
</dbReference>
<dbReference type="InterPro" id="IPR018114">
    <property type="entry name" value="TRYPSIN_HIS"/>
</dbReference>
<dbReference type="InterPro" id="IPR043504">
    <property type="entry name" value="Peptidase_S1_PA_chymotrypsin"/>
</dbReference>
<evidence type="ECO:0000256" key="5">
    <source>
        <dbReference type="ARBA" id="ARBA00022801"/>
    </source>
</evidence>
<keyword evidence="8" id="KW-1015">Disulfide bond</keyword>
<dbReference type="EMBL" id="NCKU01000836">
    <property type="protein sequence ID" value="RWS13969.1"/>
    <property type="molecule type" value="Genomic_DNA"/>
</dbReference>
<evidence type="ECO:0000256" key="8">
    <source>
        <dbReference type="ARBA" id="ARBA00023157"/>
    </source>
</evidence>
<dbReference type="Pfam" id="PF00089">
    <property type="entry name" value="Trypsin"/>
    <property type="match status" value="1"/>
</dbReference>
<evidence type="ECO:0000256" key="4">
    <source>
        <dbReference type="ARBA" id="ARBA00022729"/>
    </source>
</evidence>
<comment type="caution">
    <text evidence="13">The sequence shown here is derived from an EMBL/GenBank/DDBJ whole genome shotgun (WGS) entry which is preliminary data.</text>
</comment>
<keyword evidence="7" id="KW-0865">Zymogen</keyword>
<keyword evidence="3 10" id="KW-0645">Protease</keyword>
<dbReference type="InterPro" id="IPR001254">
    <property type="entry name" value="Trypsin_dom"/>
</dbReference>
<evidence type="ECO:0000256" key="6">
    <source>
        <dbReference type="ARBA" id="ARBA00022825"/>
    </source>
</evidence>
<accession>A0A3S3PF29</accession>
<dbReference type="SMART" id="SM00020">
    <property type="entry name" value="Tryp_SPc"/>
    <property type="match status" value="1"/>
</dbReference>
<dbReference type="CDD" id="cd00190">
    <property type="entry name" value="Tryp_SPc"/>
    <property type="match status" value="1"/>
</dbReference>
<dbReference type="OrthoDB" id="6515277at2759"/>
<evidence type="ECO:0000313" key="14">
    <source>
        <dbReference type="Proteomes" id="UP000285301"/>
    </source>
</evidence>
<dbReference type="PANTHER" id="PTHR24256">
    <property type="entry name" value="TRYPTASE-RELATED"/>
    <property type="match status" value="1"/>
</dbReference>
<evidence type="ECO:0000256" key="3">
    <source>
        <dbReference type="ARBA" id="ARBA00022670"/>
    </source>
</evidence>
<sequence>MNKFLLALITNSFLFLTEVCSQTKCKCGSTNIAKGRIINGRIAEQNTWPWITAVMVFKNSGKFESCGGTLIDKRFILTAAHCFPSGIKKVEVLLGGQNRKEDGEILSVKRILTHDDWKVDSKKIKEESETKNDIALVELKDPVKFNLKIKPICLPPDKNFEPSEKNATVIAAGWGRTDPDEASSKTINLMETNLTLLDWKTCNKFEALDSSQICAWSNNSSTCKGDSGGPLAYKHENRMIVIGITSYGNKDCVSSPTIFTKVAAFLEWIITNGADPCR</sequence>
<comment type="subcellular location">
    <subcellularLocation>
        <location evidence="1">Secreted</location>
    </subcellularLocation>
</comment>
<dbReference type="FunFam" id="2.40.10.10:FF:000146">
    <property type="entry name" value="Serine protease 53"/>
    <property type="match status" value="1"/>
</dbReference>
<feature type="domain" description="Peptidase S1" evidence="12">
    <location>
        <begin position="37"/>
        <end position="274"/>
    </location>
</feature>
<dbReference type="PROSITE" id="PS50240">
    <property type="entry name" value="TRYPSIN_DOM"/>
    <property type="match status" value="1"/>
</dbReference>
<dbReference type="GO" id="GO:0004252">
    <property type="term" value="F:serine-type endopeptidase activity"/>
    <property type="evidence" value="ECO:0007669"/>
    <property type="project" value="InterPro"/>
</dbReference>
<evidence type="ECO:0000256" key="10">
    <source>
        <dbReference type="RuleBase" id="RU363034"/>
    </source>
</evidence>
<protein>
    <submittedName>
        <fullName evidence="13">Trypsin-1-like protein</fullName>
    </submittedName>
</protein>
<keyword evidence="2" id="KW-0964">Secreted</keyword>
<evidence type="ECO:0000256" key="9">
    <source>
        <dbReference type="ARBA" id="ARBA00024195"/>
    </source>
</evidence>
<organism evidence="13 14">
    <name type="scientific">Dinothrombium tinctorium</name>
    <dbReference type="NCBI Taxonomy" id="1965070"/>
    <lineage>
        <taxon>Eukaryota</taxon>
        <taxon>Metazoa</taxon>
        <taxon>Ecdysozoa</taxon>
        <taxon>Arthropoda</taxon>
        <taxon>Chelicerata</taxon>
        <taxon>Arachnida</taxon>
        <taxon>Acari</taxon>
        <taxon>Acariformes</taxon>
        <taxon>Trombidiformes</taxon>
        <taxon>Prostigmata</taxon>
        <taxon>Anystina</taxon>
        <taxon>Parasitengona</taxon>
        <taxon>Trombidioidea</taxon>
        <taxon>Trombidiidae</taxon>
        <taxon>Dinothrombium</taxon>
    </lineage>
</organism>
<evidence type="ECO:0000259" key="12">
    <source>
        <dbReference type="PROSITE" id="PS50240"/>
    </source>
</evidence>
<dbReference type="InterPro" id="IPR033116">
    <property type="entry name" value="TRYPSIN_SER"/>
</dbReference>